<sequence>MTAPTPWARTRRLLGVALFGAMTLLPLAACTSSSPELDAPAATQLQSAVLLVTESSAAGDFAAALQQLDAVEAALLDASVDEQLSAARAARIHAAIMLVRADLEAAMEGDEATPAPDETTPTPDETSSPSPTASTEPTFDPNCNRGQEKKGACSRDEPGED</sequence>
<feature type="compositionally biased region" description="Basic and acidic residues" evidence="1">
    <location>
        <begin position="146"/>
        <end position="161"/>
    </location>
</feature>
<proteinExistence type="predicted"/>
<name>A0A4V2GB72_9MICO</name>
<evidence type="ECO:0000256" key="2">
    <source>
        <dbReference type="SAM" id="SignalP"/>
    </source>
</evidence>
<gene>
    <name evidence="3" type="ORF">EV379_3391</name>
</gene>
<dbReference type="EMBL" id="SHLC01000001">
    <property type="protein sequence ID" value="RZU67016.1"/>
    <property type="molecule type" value="Genomic_DNA"/>
</dbReference>
<reference evidence="3 4" key="1">
    <citation type="submission" date="2019-02" db="EMBL/GenBank/DDBJ databases">
        <title>Sequencing the genomes of 1000 actinobacteria strains.</title>
        <authorList>
            <person name="Klenk H.-P."/>
        </authorList>
    </citation>
    <scope>NUCLEOTIDE SEQUENCE [LARGE SCALE GENOMIC DNA]</scope>
    <source>
        <strain evidence="3 4">DSM 18319</strain>
    </source>
</reference>
<evidence type="ECO:0000313" key="3">
    <source>
        <dbReference type="EMBL" id="RZU67016.1"/>
    </source>
</evidence>
<dbReference type="Proteomes" id="UP000291483">
    <property type="component" value="Unassembled WGS sequence"/>
</dbReference>
<feature type="compositionally biased region" description="Low complexity" evidence="1">
    <location>
        <begin position="112"/>
        <end position="138"/>
    </location>
</feature>
<evidence type="ECO:0000313" key="4">
    <source>
        <dbReference type="Proteomes" id="UP000291483"/>
    </source>
</evidence>
<comment type="caution">
    <text evidence="3">The sequence shown here is derived from an EMBL/GenBank/DDBJ whole genome shotgun (WGS) entry which is preliminary data.</text>
</comment>
<dbReference type="AlphaFoldDB" id="A0A4V2GB72"/>
<evidence type="ECO:0000256" key="1">
    <source>
        <dbReference type="SAM" id="MobiDB-lite"/>
    </source>
</evidence>
<keyword evidence="4" id="KW-1185">Reference proteome</keyword>
<feature type="chain" id="PRO_5038532938" evidence="2">
    <location>
        <begin position="29"/>
        <end position="161"/>
    </location>
</feature>
<dbReference type="OrthoDB" id="5118672at2"/>
<keyword evidence="2" id="KW-0732">Signal</keyword>
<protein>
    <submittedName>
        <fullName evidence="3">Uncharacterized protein</fullName>
    </submittedName>
</protein>
<organism evidence="3 4">
    <name type="scientific">Microterricola gilva</name>
    <dbReference type="NCBI Taxonomy" id="393267"/>
    <lineage>
        <taxon>Bacteria</taxon>
        <taxon>Bacillati</taxon>
        <taxon>Actinomycetota</taxon>
        <taxon>Actinomycetes</taxon>
        <taxon>Micrococcales</taxon>
        <taxon>Microbacteriaceae</taxon>
        <taxon>Microterricola</taxon>
    </lineage>
</organism>
<feature type="signal peptide" evidence="2">
    <location>
        <begin position="1"/>
        <end position="28"/>
    </location>
</feature>
<dbReference type="RefSeq" id="WP_130507124.1">
    <property type="nucleotide sequence ID" value="NZ_SHLC01000001.1"/>
</dbReference>
<feature type="region of interest" description="Disordered" evidence="1">
    <location>
        <begin position="107"/>
        <end position="161"/>
    </location>
</feature>
<accession>A0A4V2GB72</accession>